<reference evidence="7" key="1">
    <citation type="submission" date="2018-06" db="EMBL/GenBank/DDBJ databases">
        <authorList>
            <person name="Zhirakovskaya E."/>
        </authorList>
    </citation>
    <scope>NUCLEOTIDE SEQUENCE</scope>
</reference>
<evidence type="ECO:0000256" key="1">
    <source>
        <dbReference type="ARBA" id="ARBA00005952"/>
    </source>
</evidence>
<evidence type="ECO:0000256" key="4">
    <source>
        <dbReference type="ARBA" id="ARBA00023015"/>
    </source>
</evidence>
<dbReference type="NCBIfam" id="TIGR01951">
    <property type="entry name" value="nusB"/>
    <property type="match status" value="1"/>
</dbReference>
<dbReference type="GO" id="GO:0003723">
    <property type="term" value="F:RNA binding"/>
    <property type="evidence" value="ECO:0007669"/>
    <property type="project" value="UniProtKB-KW"/>
</dbReference>
<dbReference type="PANTHER" id="PTHR11078:SF3">
    <property type="entry name" value="ANTITERMINATION NUSB DOMAIN-CONTAINING PROTEIN"/>
    <property type="match status" value="1"/>
</dbReference>
<proteinExistence type="inferred from homology"/>
<keyword evidence="3" id="KW-0694">RNA-binding</keyword>
<keyword evidence="4" id="KW-0805">Transcription regulation</keyword>
<organism evidence="7">
    <name type="scientific">hydrothermal vent metagenome</name>
    <dbReference type="NCBI Taxonomy" id="652676"/>
    <lineage>
        <taxon>unclassified sequences</taxon>
        <taxon>metagenomes</taxon>
        <taxon>ecological metagenomes</taxon>
    </lineage>
</organism>
<dbReference type="GO" id="GO:0005829">
    <property type="term" value="C:cytosol"/>
    <property type="evidence" value="ECO:0007669"/>
    <property type="project" value="TreeGrafter"/>
</dbReference>
<evidence type="ECO:0000256" key="5">
    <source>
        <dbReference type="ARBA" id="ARBA00023163"/>
    </source>
</evidence>
<gene>
    <name evidence="7" type="ORF">MNBD_GAMMA14-913</name>
</gene>
<keyword evidence="2" id="KW-0889">Transcription antitermination</keyword>
<keyword evidence="5" id="KW-0804">Transcription</keyword>
<dbReference type="Pfam" id="PF01029">
    <property type="entry name" value="NusB"/>
    <property type="match status" value="1"/>
</dbReference>
<evidence type="ECO:0000256" key="3">
    <source>
        <dbReference type="ARBA" id="ARBA00022884"/>
    </source>
</evidence>
<dbReference type="InterPro" id="IPR011605">
    <property type="entry name" value="NusB_fam"/>
</dbReference>
<evidence type="ECO:0000259" key="6">
    <source>
        <dbReference type="Pfam" id="PF01029"/>
    </source>
</evidence>
<comment type="similarity">
    <text evidence="1">Belongs to the NusB family.</text>
</comment>
<dbReference type="HAMAP" id="MF_00073">
    <property type="entry name" value="NusB"/>
    <property type="match status" value="1"/>
</dbReference>
<dbReference type="GO" id="GO:0031564">
    <property type="term" value="P:transcription antitermination"/>
    <property type="evidence" value="ECO:0007669"/>
    <property type="project" value="UniProtKB-KW"/>
</dbReference>
<dbReference type="InterPro" id="IPR035926">
    <property type="entry name" value="NusB-like_sf"/>
</dbReference>
<dbReference type="Gene3D" id="1.10.940.10">
    <property type="entry name" value="NusB-like"/>
    <property type="match status" value="1"/>
</dbReference>
<accession>A0A3B0YNF1</accession>
<feature type="domain" description="NusB/RsmB/TIM44" evidence="6">
    <location>
        <begin position="14"/>
        <end position="138"/>
    </location>
</feature>
<evidence type="ECO:0000256" key="2">
    <source>
        <dbReference type="ARBA" id="ARBA00022814"/>
    </source>
</evidence>
<protein>
    <submittedName>
        <fullName evidence="7">Transcription termination protein NusB</fullName>
    </submittedName>
</protein>
<dbReference type="PANTHER" id="PTHR11078">
    <property type="entry name" value="N UTILIZATION SUBSTANCE PROTEIN B-RELATED"/>
    <property type="match status" value="1"/>
</dbReference>
<sequence>MTQPAKPQAAQRTRARRLAMQALYQWDMSGNNLSDIETQFVEEEGFDKADADYFSELLHKVPARLDEVEEAFTAYLDRPIKEIDPVERAVLRMASYELLIRVDVPYKVIINEAVNLTKKFGAEQAHKYINGVLDQTARKVRAVEHPQGKGGSGLLKK</sequence>
<dbReference type="SUPFAM" id="SSF48013">
    <property type="entry name" value="NusB-like"/>
    <property type="match status" value="1"/>
</dbReference>
<dbReference type="InterPro" id="IPR006027">
    <property type="entry name" value="NusB_RsmB_TIM44"/>
</dbReference>
<dbReference type="GO" id="GO:0006353">
    <property type="term" value="P:DNA-templated transcription termination"/>
    <property type="evidence" value="ECO:0007669"/>
    <property type="project" value="InterPro"/>
</dbReference>
<evidence type="ECO:0000313" key="7">
    <source>
        <dbReference type="EMBL" id="VAW82428.1"/>
    </source>
</evidence>
<dbReference type="AlphaFoldDB" id="A0A3B0YNF1"/>
<dbReference type="EMBL" id="UOFM01000468">
    <property type="protein sequence ID" value="VAW82428.1"/>
    <property type="molecule type" value="Genomic_DNA"/>
</dbReference>
<name>A0A3B0YNF1_9ZZZZ</name>